<evidence type="ECO:0000256" key="6">
    <source>
        <dbReference type="SAM" id="Phobius"/>
    </source>
</evidence>
<feature type="transmembrane region" description="Helical" evidence="6">
    <location>
        <begin position="31"/>
        <end position="49"/>
    </location>
</feature>
<keyword evidence="3 6" id="KW-0812">Transmembrane</keyword>
<comment type="similarity">
    <text evidence="2">Belongs to the EamA transporter family.</text>
</comment>
<dbReference type="InterPro" id="IPR050638">
    <property type="entry name" value="AA-Vitamin_Transporters"/>
</dbReference>
<evidence type="ECO:0000256" key="2">
    <source>
        <dbReference type="ARBA" id="ARBA00007362"/>
    </source>
</evidence>
<evidence type="ECO:0000313" key="9">
    <source>
        <dbReference type="Proteomes" id="UP001596084"/>
    </source>
</evidence>
<protein>
    <submittedName>
        <fullName evidence="8">DMT family transporter</fullName>
    </submittedName>
</protein>
<dbReference type="EMBL" id="JBHSMX010000023">
    <property type="protein sequence ID" value="MFC5522207.1"/>
    <property type="molecule type" value="Genomic_DNA"/>
</dbReference>
<name>A0ABW0QE56_9BURK</name>
<feature type="transmembrane region" description="Helical" evidence="6">
    <location>
        <begin position="90"/>
        <end position="108"/>
    </location>
</feature>
<evidence type="ECO:0000256" key="4">
    <source>
        <dbReference type="ARBA" id="ARBA00022989"/>
    </source>
</evidence>
<evidence type="ECO:0000313" key="8">
    <source>
        <dbReference type="EMBL" id="MFC5522207.1"/>
    </source>
</evidence>
<dbReference type="Pfam" id="PF00892">
    <property type="entry name" value="EamA"/>
    <property type="match status" value="2"/>
</dbReference>
<feature type="transmembrane region" description="Helical" evidence="6">
    <location>
        <begin position="180"/>
        <end position="203"/>
    </location>
</feature>
<sequence length="295" mass="31205">MQANLYALGAIALWATLASLGVSLKHVPPFLLTGLALIIGSVLALPFVIKDRRQWAVSPRTLGLGVFTLFGFHFLLFIGLRIAPAVEVNLVNYLWPLLIVVLAPLYLPGVQLHRVHVIAALVGFAGAALAILGGRDPAGAATSNAAWSAGLGYLLALGSACIWANYSLQTKRIELKGQSFSTAAIGLFGLVSGLLSLLCHVALEPQVTLSGQDWLLLAVMGLGPLGAAFFLWDKALKRGDARQIGILSYLTPLSSTALLMLVSGRTLTWSIGLAAVMIIGAALLGTRARVRKIRR</sequence>
<feature type="transmembrane region" description="Helical" evidence="6">
    <location>
        <begin position="61"/>
        <end position="84"/>
    </location>
</feature>
<evidence type="ECO:0000256" key="5">
    <source>
        <dbReference type="ARBA" id="ARBA00023136"/>
    </source>
</evidence>
<keyword evidence="5 6" id="KW-0472">Membrane</keyword>
<dbReference type="RefSeq" id="WP_068834187.1">
    <property type="nucleotide sequence ID" value="NZ_JBHSMX010000023.1"/>
</dbReference>
<comment type="subcellular location">
    <subcellularLocation>
        <location evidence="1">Membrane</location>
        <topology evidence="1">Multi-pass membrane protein</topology>
    </subcellularLocation>
</comment>
<feature type="transmembrane region" description="Helical" evidence="6">
    <location>
        <begin position="215"/>
        <end position="232"/>
    </location>
</feature>
<feature type="transmembrane region" description="Helical" evidence="6">
    <location>
        <begin position="244"/>
        <end position="261"/>
    </location>
</feature>
<evidence type="ECO:0000256" key="1">
    <source>
        <dbReference type="ARBA" id="ARBA00004141"/>
    </source>
</evidence>
<proteinExistence type="inferred from homology"/>
<dbReference type="SUPFAM" id="SSF103481">
    <property type="entry name" value="Multidrug resistance efflux transporter EmrE"/>
    <property type="match status" value="2"/>
</dbReference>
<dbReference type="Proteomes" id="UP001596084">
    <property type="component" value="Unassembled WGS sequence"/>
</dbReference>
<keyword evidence="9" id="KW-1185">Reference proteome</keyword>
<feature type="domain" description="EamA" evidence="7">
    <location>
        <begin position="3"/>
        <end position="131"/>
    </location>
</feature>
<accession>A0ABW0QE56</accession>
<feature type="domain" description="EamA" evidence="7">
    <location>
        <begin position="151"/>
        <end position="284"/>
    </location>
</feature>
<feature type="transmembrane region" description="Helical" evidence="6">
    <location>
        <begin position="145"/>
        <end position="168"/>
    </location>
</feature>
<organism evidence="8 9">
    <name type="scientific">Polaromonas jejuensis</name>
    <dbReference type="NCBI Taxonomy" id="457502"/>
    <lineage>
        <taxon>Bacteria</taxon>
        <taxon>Pseudomonadati</taxon>
        <taxon>Pseudomonadota</taxon>
        <taxon>Betaproteobacteria</taxon>
        <taxon>Burkholderiales</taxon>
        <taxon>Comamonadaceae</taxon>
        <taxon>Polaromonas</taxon>
    </lineage>
</organism>
<gene>
    <name evidence="8" type="ORF">ACFPP7_14995</name>
</gene>
<evidence type="ECO:0000256" key="3">
    <source>
        <dbReference type="ARBA" id="ARBA00022692"/>
    </source>
</evidence>
<comment type="caution">
    <text evidence="8">The sequence shown here is derived from an EMBL/GenBank/DDBJ whole genome shotgun (WGS) entry which is preliminary data.</text>
</comment>
<keyword evidence="4 6" id="KW-1133">Transmembrane helix</keyword>
<dbReference type="PANTHER" id="PTHR32322:SF2">
    <property type="entry name" value="EAMA DOMAIN-CONTAINING PROTEIN"/>
    <property type="match status" value="1"/>
</dbReference>
<dbReference type="PANTHER" id="PTHR32322">
    <property type="entry name" value="INNER MEMBRANE TRANSPORTER"/>
    <property type="match status" value="1"/>
</dbReference>
<feature type="transmembrane region" description="Helical" evidence="6">
    <location>
        <begin position="115"/>
        <end position="133"/>
    </location>
</feature>
<dbReference type="InterPro" id="IPR000620">
    <property type="entry name" value="EamA_dom"/>
</dbReference>
<reference evidence="9" key="1">
    <citation type="journal article" date="2019" name="Int. J. Syst. Evol. Microbiol.">
        <title>The Global Catalogue of Microorganisms (GCM) 10K type strain sequencing project: providing services to taxonomists for standard genome sequencing and annotation.</title>
        <authorList>
            <consortium name="The Broad Institute Genomics Platform"/>
            <consortium name="The Broad Institute Genome Sequencing Center for Infectious Disease"/>
            <person name="Wu L."/>
            <person name="Ma J."/>
        </authorList>
    </citation>
    <scope>NUCLEOTIDE SEQUENCE [LARGE SCALE GENOMIC DNA]</scope>
    <source>
        <strain evidence="9">CGMCC 4.7277</strain>
    </source>
</reference>
<dbReference type="InterPro" id="IPR037185">
    <property type="entry name" value="EmrE-like"/>
</dbReference>
<evidence type="ECO:0000259" key="7">
    <source>
        <dbReference type="Pfam" id="PF00892"/>
    </source>
</evidence>
<feature type="transmembrane region" description="Helical" evidence="6">
    <location>
        <begin position="267"/>
        <end position="286"/>
    </location>
</feature>